<organism evidence="7 8">
    <name type="scientific">Kalanchoe fedtschenkoi</name>
    <name type="common">Lavender scallops</name>
    <name type="synonym">South American air plant</name>
    <dbReference type="NCBI Taxonomy" id="63787"/>
    <lineage>
        <taxon>Eukaryota</taxon>
        <taxon>Viridiplantae</taxon>
        <taxon>Streptophyta</taxon>
        <taxon>Embryophyta</taxon>
        <taxon>Tracheophyta</taxon>
        <taxon>Spermatophyta</taxon>
        <taxon>Magnoliopsida</taxon>
        <taxon>eudicotyledons</taxon>
        <taxon>Gunneridae</taxon>
        <taxon>Pentapetalae</taxon>
        <taxon>Saxifragales</taxon>
        <taxon>Crassulaceae</taxon>
        <taxon>Kalanchoe</taxon>
    </lineage>
</organism>
<protein>
    <recommendedName>
        <fullName evidence="6">S-protein homolog</fullName>
    </recommendedName>
</protein>
<evidence type="ECO:0000256" key="3">
    <source>
        <dbReference type="ARBA" id="ARBA00022471"/>
    </source>
</evidence>
<evidence type="ECO:0000256" key="2">
    <source>
        <dbReference type="ARBA" id="ARBA00005581"/>
    </source>
</evidence>
<dbReference type="InterPro" id="IPR010264">
    <property type="entry name" value="Self-incomp_S1"/>
</dbReference>
<sequence>MDSEGVSKSVIFVLLSVFATLFVMNAQVVEAHGCSVFLTKLYLTIENLMDRPIKVHCKSKNNDMGEHTLRHGMRTTFSFRANPFGRTYFWCDVFWKGRWVAFAAYEDDRDSNRCYRNHCDCHWAVTSKGPCFWNRNTRKHDLCESWSLYRVVDIDKKSTMVQYLIPEMNYDGAKNSKSVLIIEA</sequence>
<dbReference type="AlphaFoldDB" id="A0A7N0UI59"/>
<evidence type="ECO:0000313" key="7">
    <source>
        <dbReference type="EnsemblPlants" id="Kaladp0068s0013.1.v1.1"/>
    </source>
</evidence>
<evidence type="ECO:0000256" key="5">
    <source>
        <dbReference type="ARBA" id="ARBA00022729"/>
    </source>
</evidence>
<feature type="signal peptide" evidence="6">
    <location>
        <begin position="1"/>
        <end position="31"/>
    </location>
</feature>
<evidence type="ECO:0000256" key="1">
    <source>
        <dbReference type="ARBA" id="ARBA00004613"/>
    </source>
</evidence>
<proteinExistence type="inferred from homology"/>
<dbReference type="EnsemblPlants" id="Kaladp0068s0013.1.v1.1">
    <property type="protein sequence ID" value="Kaladp0068s0013.1.v1.1"/>
    <property type="gene ID" value="Kaladp0068s0013.v1.1"/>
</dbReference>
<keyword evidence="5 6" id="KW-0732">Signal</keyword>
<comment type="subcellular location">
    <subcellularLocation>
        <location evidence="1 6">Secreted</location>
    </subcellularLocation>
</comment>
<keyword evidence="8" id="KW-1185">Reference proteome</keyword>
<dbReference type="GO" id="GO:0060320">
    <property type="term" value="P:rejection of self pollen"/>
    <property type="evidence" value="ECO:0007669"/>
    <property type="project" value="UniProtKB-KW"/>
</dbReference>
<dbReference type="GO" id="GO:0005576">
    <property type="term" value="C:extracellular region"/>
    <property type="evidence" value="ECO:0007669"/>
    <property type="project" value="UniProtKB-SubCell"/>
</dbReference>
<accession>A0A7N0UI59</accession>
<comment type="similarity">
    <text evidence="2 6">Belongs to the plant self-incompatibility (S1) protein family.</text>
</comment>
<reference evidence="7" key="1">
    <citation type="submission" date="2021-01" db="UniProtKB">
        <authorList>
            <consortium name="EnsemblPlants"/>
        </authorList>
    </citation>
    <scope>IDENTIFICATION</scope>
</reference>
<evidence type="ECO:0000256" key="6">
    <source>
        <dbReference type="RuleBase" id="RU367044"/>
    </source>
</evidence>
<evidence type="ECO:0000256" key="4">
    <source>
        <dbReference type="ARBA" id="ARBA00022525"/>
    </source>
</evidence>
<dbReference type="Proteomes" id="UP000594263">
    <property type="component" value="Unplaced"/>
</dbReference>
<feature type="chain" id="PRO_5029936442" description="S-protein homolog" evidence="6">
    <location>
        <begin position="32"/>
        <end position="184"/>
    </location>
</feature>
<dbReference type="PANTHER" id="PTHR31232:SF18">
    <property type="entry name" value="S-PROTEIN HOMOLOG"/>
    <property type="match status" value="1"/>
</dbReference>
<dbReference type="PANTHER" id="PTHR31232">
    <property type="match status" value="1"/>
</dbReference>
<evidence type="ECO:0000313" key="8">
    <source>
        <dbReference type="Proteomes" id="UP000594263"/>
    </source>
</evidence>
<keyword evidence="3 6" id="KW-0713">Self-incompatibility</keyword>
<dbReference type="Pfam" id="PF05938">
    <property type="entry name" value="Self-incomp_S1"/>
    <property type="match status" value="1"/>
</dbReference>
<name>A0A7N0UI59_KALFE</name>
<dbReference type="Gramene" id="Kaladp0068s0013.1.v1.1">
    <property type="protein sequence ID" value="Kaladp0068s0013.1.v1.1"/>
    <property type="gene ID" value="Kaladp0068s0013.v1.1"/>
</dbReference>
<keyword evidence="4 6" id="KW-0964">Secreted</keyword>